<dbReference type="PANTHER" id="PTHR21089">
    <property type="entry name" value="SHIKIMATE DEHYDROGENASE"/>
    <property type="match status" value="1"/>
</dbReference>
<dbReference type="GO" id="GO:0009423">
    <property type="term" value="P:chorismate biosynthetic process"/>
    <property type="evidence" value="ECO:0007669"/>
    <property type="project" value="UniProtKB-UniPathway"/>
</dbReference>
<dbReference type="AlphaFoldDB" id="A0A0R2X6Z6"/>
<evidence type="ECO:0000256" key="4">
    <source>
        <dbReference type="ARBA" id="ARBA00023002"/>
    </source>
</evidence>
<gene>
    <name evidence="10" type="ORF">ABS32_05605</name>
</gene>
<dbReference type="InterPro" id="IPR041121">
    <property type="entry name" value="SDH_C"/>
</dbReference>
<organism evidence="10 11">
    <name type="scientific">Verrucomicrobia subdivision 6 bacterium BACL9 MAG-120820-bin42</name>
    <dbReference type="NCBI Taxonomy" id="1655634"/>
    <lineage>
        <taxon>Bacteria</taxon>
        <taxon>Pseudomonadati</taxon>
        <taxon>Verrucomicrobiota</taxon>
        <taxon>Verrucomicrobiia</taxon>
        <taxon>Verrucomicrobiales</taxon>
        <taxon>Verrucomicrobia subdivision 6</taxon>
    </lineage>
</organism>
<dbReference type="InterPro" id="IPR036291">
    <property type="entry name" value="NAD(P)-bd_dom_sf"/>
</dbReference>
<dbReference type="InterPro" id="IPR006151">
    <property type="entry name" value="Shikm_DH/Glu-tRNA_Rdtase"/>
</dbReference>
<evidence type="ECO:0000259" key="8">
    <source>
        <dbReference type="Pfam" id="PF08501"/>
    </source>
</evidence>
<keyword evidence="3" id="KW-0521">NADP</keyword>
<dbReference type="InterPro" id="IPR022893">
    <property type="entry name" value="Shikimate_DH_fam"/>
</dbReference>
<protein>
    <recommendedName>
        <fullName evidence="2">shikimate dehydrogenase (NADP(+))</fullName>
        <ecNumber evidence="2">1.1.1.25</ecNumber>
    </recommendedName>
</protein>
<dbReference type="GO" id="GO:0050661">
    <property type="term" value="F:NADP binding"/>
    <property type="evidence" value="ECO:0007669"/>
    <property type="project" value="TreeGrafter"/>
</dbReference>
<keyword evidence="5" id="KW-0057">Aromatic amino acid biosynthesis</keyword>
<evidence type="ECO:0000256" key="1">
    <source>
        <dbReference type="ARBA" id="ARBA00004871"/>
    </source>
</evidence>
<evidence type="ECO:0000256" key="5">
    <source>
        <dbReference type="ARBA" id="ARBA00023141"/>
    </source>
</evidence>
<feature type="domain" description="SDH C-terminal" evidence="9">
    <location>
        <begin position="276"/>
        <end position="305"/>
    </location>
</feature>
<feature type="domain" description="Shikimate dehydrogenase substrate binding N-terminal" evidence="8">
    <location>
        <begin position="36"/>
        <end position="118"/>
    </location>
</feature>
<reference evidence="10 11" key="1">
    <citation type="submission" date="2015-10" db="EMBL/GenBank/DDBJ databases">
        <title>Metagenome-Assembled Genomes uncover a global brackish microbiome.</title>
        <authorList>
            <person name="Hugerth L.W."/>
            <person name="Larsson J."/>
            <person name="Alneberg J."/>
            <person name="Lindh M.V."/>
            <person name="Legrand C."/>
            <person name="Pinhassi J."/>
            <person name="Andersson A.F."/>
        </authorList>
    </citation>
    <scope>NUCLEOTIDE SEQUENCE [LARGE SCALE GENOMIC DNA]</scope>
    <source>
        <strain evidence="10">BACL9 MAG-120820-bin42</strain>
    </source>
</reference>
<evidence type="ECO:0000256" key="2">
    <source>
        <dbReference type="ARBA" id="ARBA00012962"/>
    </source>
</evidence>
<dbReference type="PANTHER" id="PTHR21089:SF1">
    <property type="entry name" value="BIFUNCTIONAL 3-DEHYDROQUINATE DEHYDRATASE_SHIKIMATE DEHYDROGENASE, CHLOROPLASTIC"/>
    <property type="match status" value="1"/>
</dbReference>
<dbReference type="GO" id="GO:0009073">
    <property type="term" value="P:aromatic amino acid family biosynthetic process"/>
    <property type="evidence" value="ECO:0007669"/>
    <property type="project" value="UniProtKB-KW"/>
</dbReference>
<evidence type="ECO:0000259" key="7">
    <source>
        <dbReference type="Pfam" id="PF01488"/>
    </source>
</evidence>
<sequence>MLGGKAFRWLNGGVTNEVYTPTTLPPKKRGAMRYGVIGSPVAHSLSPVMQLAGWSELGVQAEYFRIEIPAGGLESAVPLLLQAGLDGWNCTLPHKGEMFRLSEVHSPSALQAQSVNTVQVVQGKIHGSSTDAEGWSRALREIWPNSLPPKRTLLLGCGGVGQTIARFLPSIGCSSLTLINRDPQRAEKLHHELSPLVGNRFPIHVLDWNRPNLSVALSETDLLIQATSLGLKEEDPLPVPKELLHPPLRVYDTIYRKGETLLVRVARGRGCEAEDGLGMLLHQGALSLEIWSGKPAPLTTMRQALYQAAGRET</sequence>
<dbReference type="Gene3D" id="3.40.50.720">
    <property type="entry name" value="NAD(P)-binding Rossmann-like Domain"/>
    <property type="match status" value="1"/>
</dbReference>
<dbReference type="Pfam" id="PF18317">
    <property type="entry name" value="SDH_C"/>
    <property type="match status" value="1"/>
</dbReference>
<dbReference type="GO" id="GO:0004764">
    <property type="term" value="F:shikimate 3-dehydrogenase (NADP+) activity"/>
    <property type="evidence" value="ECO:0007669"/>
    <property type="project" value="UniProtKB-EC"/>
</dbReference>
<dbReference type="InterPro" id="IPR046346">
    <property type="entry name" value="Aminoacid_DH-like_N_sf"/>
</dbReference>
<dbReference type="CDD" id="cd01065">
    <property type="entry name" value="NAD_bind_Shikimate_DH"/>
    <property type="match status" value="1"/>
</dbReference>
<dbReference type="Pfam" id="PF08501">
    <property type="entry name" value="Shikimate_dh_N"/>
    <property type="match status" value="1"/>
</dbReference>
<keyword evidence="4" id="KW-0560">Oxidoreductase</keyword>
<dbReference type="InterPro" id="IPR013708">
    <property type="entry name" value="Shikimate_DH-bd_N"/>
</dbReference>
<dbReference type="GO" id="GO:0005829">
    <property type="term" value="C:cytosol"/>
    <property type="evidence" value="ECO:0007669"/>
    <property type="project" value="TreeGrafter"/>
</dbReference>
<dbReference type="Pfam" id="PF01488">
    <property type="entry name" value="Shikimate_DH"/>
    <property type="match status" value="1"/>
</dbReference>
<evidence type="ECO:0000313" key="10">
    <source>
        <dbReference type="EMBL" id="KRP31894.1"/>
    </source>
</evidence>
<dbReference type="SUPFAM" id="SSF51735">
    <property type="entry name" value="NAD(P)-binding Rossmann-fold domains"/>
    <property type="match status" value="1"/>
</dbReference>
<dbReference type="Gene3D" id="3.40.50.10860">
    <property type="entry name" value="Leucine Dehydrogenase, chain A, domain 1"/>
    <property type="match status" value="1"/>
</dbReference>
<evidence type="ECO:0000256" key="6">
    <source>
        <dbReference type="ARBA" id="ARBA00049442"/>
    </source>
</evidence>
<proteinExistence type="predicted"/>
<dbReference type="EMBL" id="LIDM01000217">
    <property type="protein sequence ID" value="KRP31894.1"/>
    <property type="molecule type" value="Genomic_DNA"/>
</dbReference>
<dbReference type="GO" id="GO:0019632">
    <property type="term" value="P:shikimate metabolic process"/>
    <property type="evidence" value="ECO:0007669"/>
    <property type="project" value="TreeGrafter"/>
</dbReference>
<evidence type="ECO:0000256" key="3">
    <source>
        <dbReference type="ARBA" id="ARBA00022857"/>
    </source>
</evidence>
<dbReference type="EC" id="1.1.1.25" evidence="2"/>
<dbReference type="SUPFAM" id="SSF53223">
    <property type="entry name" value="Aminoacid dehydrogenase-like, N-terminal domain"/>
    <property type="match status" value="1"/>
</dbReference>
<feature type="domain" description="Quinate/shikimate 5-dehydrogenase/glutamyl-tRNA reductase" evidence="7">
    <location>
        <begin position="146"/>
        <end position="228"/>
    </location>
</feature>
<evidence type="ECO:0000313" key="11">
    <source>
        <dbReference type="Proteomes" id="UP000051557"/>
    </source>
</evidence>
<dbReference type="UniPathway" id="UPA00053">
    <property type="reaction ID" value="UER00087"/>
</dbReference>
<name>A0A0R2X6Z6_9BACT</name>
<keyword evidence="5" id="KW-0028">Amino-acid biosynthesis</keyword>
<comment type="caution">
    <text evidence="10">The sequence shown here is derived from an EMBL/GenBank/DDBJ whole genome shotgun (WGS) entry which is preliminary data.</text>
</comment>
<dbReference type="Proteomes" id="UP000051557">
    <property type="component" value="Unassembled WGS sequence"/>
</dbReference>
<comment type="pathway">
    <text evidence="1">Metabolic intermediate biosynthesis; chorismate biosynthesis; chorismate from D-erythrose 4-phosphate and phosphoenolpyruvate: step 4/7.</text>
</comment>
<comment type="catalytic activity">
    <reaction evidence="6">
        <text>shikimate + NADP(+) = 3-dehydroshikimate + NADPH + H(+)</text>
        <dbReference type="Rhea" id="RHEA:17737"/>
        <dbReference type="ChEBI" id="CHEBI:15378"/>
        <dbReference type="ChEBI" id="CHEBI:16630"/>
        <dbReference type="ChEBI" id="CHEBI:36208"/>
        <dbReference type="ChEBI" id="CHEBI:57783"/>
        <dbReference type="ChEBI" id="CHEBI:58349"/>
        <dbReference type="EC" id="1.1.1.25"/>
    </reaction>
</comment>
<accession>A0A0R2X6Z6</accession>
<evidence type="ECO:0000259" key="9">
    <source>
        <dbReference type="Pfam" id="PF18317"/>
    </source>
</evidence>